<reference evidence="2" key="1">
    <citation type="submission" date="2025-08" db="UniProtKB">
        <authorList>
            <consortium name="Ensembl"/>
        </authorList>
    </citation>
    <scope>IDENTIFICATION</scope>
</reference>
<dbReference type="PANTHER" id="PTHR14939:SF5">
    <property type="entry name" value="F-BOX ONLY PROTEIN 22"/>
    <property type="match status" value="1"/>
</dbReference>
<accession>A0A8C4Q9D1</accession>
<dbReference type="GeneTree" id="ENSGT00390000013049"/>
<dbReference type="Gene3D" id="1.20.1280.50">
    <property type="match status" value="1"/>
</dbReference>
<feature type="domain" description="FIST C-domain" evidence="1">
    <location>
        <begin position="197"/>
        <end position="329"/>
    </location>
</feature>
<dbReference type="InterPro" id="IPR001810">
    <property type="entry name" value="F-box_dom"/>
</dbReference>
<proteinExistence type="predicted"/>
<dbReference type="InterPro" id="IPR019494">
    <property type="entry name" value="FIST_C"/>
</dbReference>
<evidence type="ECO:0000313" key="3">
    <source>
        <dbReference type="Proteomes" id="UP000694388"/>
    </source>
</evidence>
<dbReference type="Ensembl" id="ENSEBUT00000012550.1">
    <property type="protein sequence ID" value="ENSEBUP00000011974.1"/>
    <property type="gene ID" value="ENSEBUG00000007645.1"/>
</dbReference>
<dbReference type="AlphaFoldDB" id="A0A8C4Q9D1"/>
<dbReference type="GO" id="GO:0000209">
    <property type="term" value="P:protein polyubiquitination"/>
    <property type="evidence" value="ECO:0007669"/>
    <property type="project" value="TreeGrafter"/>
</dbReference>
<organism evidence="2 3">
    <name type="scientific">Eptatretus burgeri</name>
    <name type="common">Inshore hagfish</name>
    <dbReference type="NCBI Taxonomy" id="7764"/>
    <lineage>
        <taxon>Eukaryota</taxon>
        <taxon>Metazoa</taxon>
        <taxon>Chordata</taxon>
        <taxon>Craniata</taxon>
        <taxon>Vertebrata</taxon>
        <taxon>Cyclostomata</taxon>
        <taxon>Myxini</taxon>
        <taxon>Myxiniformes</taxon>
        <taxon>Myxinidae</taxon>
        <taxon>Eptatretinae</taxon>
        <taxon>Eptatretus</taxon>
    </lineage>
</organism>
<dbReference type="Proteomes" id="UP000694388">
    <property type="component" value="Unplaced"/>
</dbReference>
<reference evidence="2" key="2">
    <citation type="submission" date="2025-09" db="UniProtKB">
        <authorList>
            <consortium name="Ensembl"/>
        </authorList>
    </citation>
    <scope>IDENTIFICATION</scope>
</reference>
<dbReference type="InterPro" id="IPR036047">
    <property type="entry name" value="F-box-like_dom_sf"/>
</dbReference>
<sequence length="381" mass="41912">MYNMEGRNDAGAFVMSYMTEIVEGVLSYLSAKQLLSAACVCHLWRAASMRILHSRQVVEWVSAIADQGMESVNWSASDDLALTRVLAQRLQTVQAVPRFVFYVADSEHCFQPPRSHDRQARKKVTPEDDPKCRPLELEKEEGGFALLFPEMEGVRVKSFTFSRDFLITTEKLQQMGLLGEPELRAVLLFGFGSAISGAGSLRAWRKCSQLASFLDRPGVILAGGQVDQLLSPSKLFGEAGGLCISISGPAVRAASLLLDSDVSSFEQAKSQLRGTALEPTPTLALMFSCVGRGQTYYNRLFNVEADAFHSVYPKTPLFGFFGNGEFGRSRDVWNLQDTLSSKDGSSQKLSHSFTTAFVFLHFGEPALTASSTINDNQQTTN</sequence>
<protein>
    <submittedName>
        <fullName evidence="2">F-box protein 22</fullName>
    </submittedName>
</protein>
<dbReference type="GO" id="GO:0032436">
    <property type="term" value="P:positive regulation of proteasomal ubiquitin-dependent protein catabolic process"/>
    <property type="evidence" value="ECO:0007669"/>
    <property type="project" value="TreeGrafter"/>
</dbReference>
<evidence type="ECO:0000259" key="1">
    <source>
        <dbReference type="SMART" id="SM01204"/>
    </source>
</evidence>
<dbReference type="PANTHER" id="PTHR14939">
    <property type="entry name" value="F-BOX ONLY PROTEIN 22"/>
    <property type="match status" value="1"/>
</dbReference>
<dbReference type="Pfam" id="PF12937">
    <property type="entry name" value="F-box-like"/>
    <property type="match status" value="1"/>
</dbReference>
<dbReference type="SMART" id="SM01204">
    <property type="entry name" value="FIST_C"/>
    <property type="match status" value="1"/>
</dbReference>
<dbReference type="SUPFAM" id="SSF81383">
    <property type="entry name" value="F-box domain"/>
    <property type="match status" value="1"/>
</dbReference>
<keyword evidence="3" id="KW-1185">Reference proteome</keyword>
<name>A0A8C4Q9D1_EPTBU</name>
<evidence type="ECO:0000313" key="2">
    <source>
        <dbReference type="Ensembl" id="ENSEBUP00000011974.1"/>
    </source>
</evidence>
<dbReference type="Pfam" id="PF10442">
    <property type="entry name" value="FIST_C"/>
    <property type="match status" value="1"/>
</dbReference>